<dbReference type="AlphaFoldDB" id="A0A820IW49"/>
<protein>
    <submittedName>
        <fullName evidence="1">Uncharacterized protein</fullName>
    </submittedName>
</protein>
<feature type="non-terminal residue" evidence="1">
    <location>
        <position position="1"/>
    </location>
</feature>
<reference evidence="1" key="1">
    <citation type="submission" date="2021-02" db="EMBL/GenBank/DDBJ databases">
        <authorList>
            <person name="Nowell W R."/>
        </authorList>
    </citation>
    <scope>NUCLEOTIDE SEQUENCE</scope>
</reference>
<evidence type="ECO:0000313" key="2">
    <source>
        <dbReference type="Proteomes" id="UP000663836"/>
    </source>
</evidence>
<comment type="caution">
    <text evidence="1">The sequence shown here is derived from an EMBL/GenBank/DDBJ whole genome shotgun (WGS) entry which is preliminary data.</text>
</comment>
<feature type="non-terminal residue" evidence="1">
    <location>
        <position position="129"/>
    </location>
</feature>
<proteinExistence type="predicted"/>
<name>A0A820IW49_9BILA</name>
<dbReference type="Proteomes" id="UP000663836">
    <property type="component" value="Unassembled WGS sequence"/>
</dbReference>
<evidence type="ECO:0000313" key="1">
    <source>
        <dbReference type="EMBL" id="CAF4314116.1"/>
    </source>
</evidence>
<organism evidence="1 2">
    <name type="scientific">Rotaria sordida</name>
    <dbReference type="NCBI Taxonomy" id="392033"/>
    <lineage>
        <taxon>Eukaryota</taxon>
        <taxon>Metazoa</taxon>
        <taxon>Spiralia</taxon>
        <taxon>Gnathifera</taxon>
        <taxon>Rotifera</taxon>
        <taxon>Eurotatoria</taxon>
        <taxon>Bdelloidea</taxon>
        <taxon>Philodinida</taxon>
        <taxon>Philodinidae</taxon>
        <taxon>Rotaria</taxon>
    </lineage>
</organism>
<sequence>ALHSITTYYSIMSANDIQNTTHRFSDVAGEPCIMLTPIEGFNKKPLVTLEEATEPLKKIVPRISTYVYVVKERAKNPADDLSVDESASIALYTMEWEPYTDSLYFILNSTLRSEDRANLKPWFLYLKLI</sequence>
<gene>
    <name evidence="1" type="ORF">JBS370_LOCUS40804</name>
</gene>
<dbReference type="EMBL" id="CAJOBD010039546">
    <property type="protein sequence ID" value="CAF4314116.1"/>
    <property type="molecule type" value="Genomic_DNA"/>
</dbReference>
<accession>A0A820IW49</accession>